<dbReference type="EMBL" id="CAJPDS010000006">
    <property type="protein sequence ID" value="CAF9908520.1"/>
    <property type="molecule type" value="Genomic_DNA"/>
</dbReference>
<evidence type="ECO:0000256" key="1">
    <source>
        <dbReference type="SAM" id="SignalP"/>
    </source>
</evidence>
<evidence type="ECO:0000313" key="3">
    <source>
        <dbReference type="Proteomes" id="UP000664521"/>
    </source>
</evidence>
<proteinExistence type="predicted"/>
<evidence type="ECO:0000313" key="2">
    <source>
        <dbReference type="EMBL" id="CAF9908520.1"/>
    </source>
</evidence>
<protein>
    <submittedName>
        <fullName evidence="2">Uncharacterized protein</fullName>
    </submittedName>
</protein>
<keyword evidence="3" id="KW-1185">Reference proteome</keyword>
<feature type="chain" id="PRO_5034002926" evidence="1">
    <location>
        <begin position="22"/>
        <end position="191"/>
    </location>
</feature>
<comment type="caution">
    <text evidence="2">The sequence shown here is derived from an EMBL/GenBank/DDBJ whole genome shotgun (WGS) entry which is preliminary data.</text>
</comment>
<sequence>MQTRVFFTFYGVLQLFGSTISAPATSVGQSSSAVLTNPLNSTRSAFVTLLGSNGSNSYPAICHVANTRTVLIIRFFDNHPIGPEPTTFTINAAISYIERAIHTDGDGWLPASSDPFRYDINAGIAVVARSASNAHLTWGVLSNALRGLLNCVAVNEWYDEAHFEVFNGDLGHVGDGALANAKRRITAFSKS</sequence>
<organism evidence="2 3">
    <name type="scientific">Heterodermia speciosa</name>
    <dbReference type="NCBI Taxonomy" id="116794"/>
    <lineage>
        <taxon>Eukaryota</taxon>
        <taxon>Fungi</taxon>
        <taxon>Dikarya</taxon>
        <taxon>Ascomycota</taxon>
        <taxon>Pezizomycotina</taxon>
        <taxon>Lecanoromycetes</taxon>
        <taxon>OSLEUM clade</taxon>
        <taxon>Lecanoromycetidae</taxon>
        <taxon>Caliciales</taxon>
        <taxon>Physciaceae</taxon>
        <taxon>Heterodermia</taxon>
    </lineage>
</organism>
<gene>
    <name evidence="2" type="ORF">HETSPECPRED_008101</name>
</gene>
<dbReference type="OrthoDB" id="10390459at2759"/>
<feature type="signal peptide" evidence="1">
    <location>
        <begin position="1"/>
        <end position="21"/>
    </location>
</feature>
<dbReference type="Proteomes" id="UP000664521">
    <property type="component" value="Unassembled WGS sequence"/>
</dbReference>
<name>A0A8H3EMX8_9LECA</name>
<keyword evidence="1" id="KW-0732">Signal</keyword>
<reference evidence="2" key="1">
    <citation type="submission" date="2021-03" db="EMBL/GenBank/DDBJ databases">
        <authorList>
            <person name="Tagirdzhanova G."/>
        </authorList>
    </citation>
    <scope>NUCLEOTIDE SEQUENCE</scope>
</reference>
<dbReference type="AlphaFoldDB" id="A0A8H3EMX8"/>
<accession>A0A8H3EMX8</accession>